<organism evidence="1 2">
    <name type="scientific">Dictyostelium discoideum</name>
    <name type="common">Social amoeba</name>
    <dbReference type="NCBI Taxonomy" id="44689"/>
    <lineage>
        <taxon>Eukaryota</taxon>
        <taxon>Amoebozoa</taxon>
        <taxon>Evosea</taxon>
        <taxon>Eumycetozoa</taxon>
        <taxon>Dictyostelia</taxon>
        <taxon>Dictyosteliales</taxon>
        <taxon>Dictyosteliaceae</taxon>
        <taxon>Dictyostelium</taxon>
    </lineage>
</organism>
<reference evidence="1 2" key="1">
    <citation type="journal article" date="2005" name="Nature">
        <title>The genome of the social amoeba Dictyostelium discoideum.</title>
        <authorList>
            <consortium name="The Dictyostelium discoideum Sequencing Consortium"/>
            <person name="Eichinger L."/>
            <person name="Pachebat J.A."/>
            <person name="Glockner G."/>
            <person name="Rajandream M.A."/>
            <person name="Sucgang R."/>
            <person name="Berriman M."/>
            <person name="Song J."/>
            <person name="Olsen R."/>
            <person name="Szafranski K."/>
            <person name="Xu Q."/>
            <person name="Tunggal B."/>
            <person name="Kummerfeld S."/>
            <person name="Madera M."/>
            <person name="Konfortov B.A."/>
            <person name="Rivero F."/>
            <person name="Bankier A.T."/>
            <person name="Lehmann R."/>
            <person name="Hamlin N."/>
            <person name="Davies R."/>
            <person name="Gaudet P."/>
            <person name="Fey P."/>
            <person name="Pilcher K."/>
            <person name="Chen G."/>
            <person name="Saunders D."/>
            <person name="Sodergren E."/>
            <person name="Davis P."/>
            <person name="Kerhornou A."/>
            <person name="Nie X."/>
            <person name="Hall N."/>
            <person name="Anjard C."/>
            <person name="Hemphill L."/>
            <person name="Bason N."/>
            <person name="Farbrother P."/>
            <person name="Desany B."/>
            <person name="Just E."/>
            <person name="Morio T."/>
            <person name="Rost R."/>
            <person name="Churcher C."/>
            <person name="Cooper J."/>
            <person name="Haydock S."/>
            <person name="van Driessche N."/>
            <person name="Cronin A."/>
            <person name="Goodhead I."/>
            <person name="Muzny D."/>
            <person name="Mourier T."/>
            <person name="Pain A."/>
            <person name="Lu M."/>
            <person name="Harper D."/>
            <person name="Lindsay R."/>
            <person name="Hauser H."/>
            <person name="James K."/>
            <person name="Quiles M."/>
            <person name="Madan Babu M."/>
            <person name="Saito T."/>
            <person name="Buchrieser C."/>
            <person name="Wardroper A."/>
            <person name="Felder M."/>
            <person name="Thangavelu M."/>
            <person name="Johnson D."/>
            <person name="Knights A."/>
            <person name="Loulseged H."/>
            <person name="Mungall K."/>
            <person name="Oliver K."/>
            <person name="Price C."/>
            <person name="Quail M.A."/>
            <person name="Urushihara H."/>
            <person name="Hernandez J."/>
            <person name="Rabbinowitsch E."/>
            <person name="Steffen D."/>
            <person name="Sanders M."/>
            <person name="Ma J."/>
            <person name="Kohara Y."/>
            <person name="Sharp S."/>
            <person name="Simmonds M."/>
            <person name="Spiegler S."/>
            <person name="Tivey A."/>
            <person name="Sugano S."/>
            <person name="White B."/>
            <person name="Walker D."/>
            <person name="Woodward J."/>
            <person name="Winckler T."/>
            <person name="Tanaka Y."/>
            <person name="Shaulsky G."/>
            <person name="Schleicher M."/>
            <person name="Weinstock G."/>
            <person name="Rosenthal A."/>
            <person name="Cox E.C."/>
            <person name="Chisholm R.L."/>
            <person name="Gibbs R."/>
            <person name="Loomis W.F."/>
            <person name="Platzer M."/>
            <person name="Kay R.R."/>
            <person name="Williams J."/>
            <person name="Dear P.H."/>
            <person name="Noegel A.A."/>
            <person name="Barrell B."/>
            <person name="Kuspa A."/>
        </authorList>
    </citation>
    <scope>NUCLEOTIDE SEQUENCE [LARGE SCALE GENOMIC DNA]</scope>
    <source>
        <strain evidence="1 2">AX4</strain>
    </source>
</reference>
<dbReference type="InParanoid" id="Q54H26"/>
<dbReference type="HOGENOM" id="CLU_2390625_0_0_1"/>
<evidence type="ECO:0000313" key="2">
    <source>
        <dbReference type="Proteomes" id="UP000002195"/>
    </source>
</evidence>
<gene>
    <name evidence="1" type="ORF">DDB_G0289745</name>
</gene>
<comment type="caution">
    <text evidence="1">The sequence shown here is derived from an EMBL/GenBank/DDBJ whole genome shotgun (WGS) entry which is preliminary data.</text>
</comment>
<dbReference type="GeneID" id="8627304"/>
<dbReference type="Proteomes" id="UP000002195">
    <property type="component" value="Unassembled WGS sequence"/>
</dbReference>
<dbReference type="VEuPathDB" id="AmoebaDB:DDB_G0289745"/>
<dbReference type="AlphaFoldDB" id="Q54H26"/>
<keyword evidence="2" id="KW-1185">Reference proteome</keyword>
<dbReference type="EMBL" id="AAFI02000148">
    <property type="protein sequence ID" value="EAL62584.1"/>
    <property type="molecule type" value="Genomic_DNA"/>
</dbReference>
<sequence>MKKISSKLNIINQQQILKNPFVFKTPFETRQDRESINNNNNKKYNNKNNNILFFSRFFYGNFKSSDSIEKERVREKLLFEFAAPYSLALICMWC</sequence>
<evidence type="ECO:0000313" key="1">
    <source>
        <dbReference type="EMBL" id="EAL62584.1"/>
    </source>
</evidence>
<accession>Q54H26</accession>
<dbReference type="KEGG" id="ddi:DDB_G0289745"/>
<name>Q54H26_DICDI</name>
<dbReference type="RefSeq" id="XP_636092.1">
    <property type="nucleotide sequence ID" value="XM_631000.1"/>
</dbReference>
<proteinExistence type="predicted"/>
<protein>
    <submittedName>
        <fullName evidence="1">Uncharacterized protein</fullName>
    </submittedName>
</protein>
<dbReference type="PaxDb" id="44689-DDB0188555"/>